<dbReference type="Proteomes" id="UP000823399">
    <property type="component" value="Unassembled WGS sequence"/>
</dbReference>
<reference evidence="2" key="1">
    <citation type="journal article" date="2020" name="New Phytol.">
        <title>Comparative genomics reveals dynamic genome evolution in host specialist ectomycorrhizal fungi.</title>
        <authorList>
            <person name="Lofgren L.A."/>
            <person name="Nguyen N.H."/>
            <person name="Vilgalys R."/>
            <person name="Ruytinx J."/>
            <person name="Liao H.L."/>
            <person name="Branco S."/>
            <person name="Kuo A."/>
            <person name="LaButti K."/>
            <person name="Lipzen A."/>
            <person name="Andreopoulos W."/>
            <person name="Pangilinan J."/>
            <person name="Riley R."/>
            <person name="Hundley H."/>
            <person name="Na H."/>
            <person name="Barry K."/>
            <person name="Grigoriev I.V."/>
            <person name="Stajich J.E."/>
            <person name="Kennedy P.G."/>
        </authorList>
    </citation>
    <scope>NUCLEOTIDE SEQUENCE</scope>
    <source>
        <strain evidence="2">FC423</strain>
    </source>
</reference>
<keyword evidence="3" id="KW-1185">Reference proteome</keyword>
<dbReference type="InterPro" id="IPR003347">
    <property type="entry name" value="JmjC_dom"/>
</dbReference>
<organism evidence="2 3">
    <name type="scientific">Suillus discolor</name>
    <dbReference type="NCBI Taxonomy" id="1912936"/>
    <lineage>
        <taxon>Eukaryota</taxon>
        <taxon>Fungi</taxon>
        <taxon>Dikarya</taxon>
        <taxon>Basidiomycota</taxon>
        <taxon>Agaricomycotina</taxon>
        <taxon>Agaricomycetes</taxon>
        <taxon>Agaricomycetidae</taxon>
        <taxon>Boletales</taxon>
        <taxon>Suillineae</taxon>
        <taxon>Suillaceae</taxon>
        <taxon>Suillus</taxon>
    </lineage>
</organism>
<gene>
    <name evidence="2" type="ORF">F5147DRAFT_783481</name>
</gene>
<dbReference type="AlphaFoldDB" id="A0A9P7ER26"/>
<dbReference type="Gene3D" id="2.60.120.650">
    <property type="entry name" value="Cupin"/>
    <property type="match status" value="1"/>
</dbReference>
<sequence>MSDVDLLDLTIGVLGTQVPQRSPTIKWRDGHITVLPAIYNGSTINICDEVDIPFIKFISQCPQSKAGSTHVSHMRNEDLSAPNILDTIADTLALNMCVLITGVPHKSPGRIITDEYLDVQFGISPLRPLCIHDAQKRCHDHVNPTIQGNIHSFMKSMFDPTKIQCILDIPLAQISMPEALRNLDHGLVHGWNQTTNCVPIRSHVHPDNFTAKGWALLHHAGFVTYPHHDAEGTLTWVRMEAGIKFWAIFSLRDGANNRIGLQDLSVKLADYARHKTWIHKNCDAEVLTLRPGDMLILPPGVVHAVYTPVPSFSTGGHFYHYSCMHLTELARYIDAEVGESTTNQAMDHALETLRRMVIMLPYLSRRVVLPRRALLSLCLMACKGRQYRAAGSNASSVEDTETAPPCFHIVQVVYEFLGITQRIRAGDILYTGDQLHPGIEVDRMELLRSFKDNLDL</sequence>
<dbReference type="OrthoDB" id="4161428at2759"/>
<evidence type="ECO:0000313" key="2">
    <source>
        <dbReference type="EMBL" id="KAG2081945.1"/>
    </source>
</evidence>
<protein>
    <recommendedName>
        <fullName evidence="1">JmjC domain-containing protein</fullName>
    </recommendedName>
</protein>
<dbReference type="PROSITE" id="PS51184">
    <property type="entry name" value="JMJC"/>
    <property type="match status" value="1"/>
</dbReference>
<proteinExistence type="predicted"/>
<evidence type="ECO:0000313" key="3">
    <source>
        <dbReference type="Proteomes" id="UP000823399"/>
    </source>
</evidence>
<feature type="domain" description="JmjC" evidence="1">
    <location>
        <begin position="158"/>
        <end position="335"/>
    </location>
</feature>
<name>A0A9P7ER26_9AGAM</name>
<dbReference type="EMBL" id="JABBWM010000367">
    <property type="protein sequence ID" value="KAG2081945.1"/>
    <property type="molecule type" value="Genomic_DNA"/>
</dbReference>
<dbReference type="GeneID" id="64705082"/>
<accession>A0A9P7ER26</accession>
<dbReference type="SUPFAM" id="SSF51197">
    <property type="entry name" value="Clavaminate synthase-like"/>
    <property type="match status" value="1"/>
</dbReference>
<evidence type="ECO:0000259" key="1">
    <source>
        <dbReference type="PROSITE" id="PS51184"/>
    </source>
</evidence>
<dbReference type="RefSeq" id="XP_041284251.1">
    <property type="nucleotide sequence ID" value="XM_041442823.1"/>
</dbReference>
<comment type="caution">
    <text evidence="2">The sequence shown here is derived from an EMBL/GenBank/DDBJ whole genome shotgun (WGS) entry which is preliminary data.</text>
</comment>